<dbReference type="GO" id="GO:0006811">
    <property type="term" value="P:monoatomic ion transport"/>
    <property type="evidence" value="ECO:0007669"/>
    <property type="project" value="UniProtKB-KW"/>
</dbReference>
<keyword evidence="6 10" id="KW-1133">Transmembrane helix</keyword>
<dbReference type="GO" id="GO:0042910">
    <property type="term" value="F:xenobiotic transmembrane transporter activity"/>
    <property type="evidence" value="ECO:0007669"/>
    <property type="project" value="InterPro"/>
</dbReference>
<evidence type="ECO:0000313" key="11">
    <source>
        <dbReference type="EMBL" id="SDZ81050.1"/>
    </source>
</evidence>
<accession>A0A1H3W241</accession>
<feature type="transmembrane region" description="Helical" evidence="10">
    <location>
        <begin position="69"/>
        <end position="87"/>
    </location>
</feature>
<keyword evidence="4" id="KW-1003">Cell membrane</keyword>
<feature type="transmembrane region" description="Helical" evidence="10">
    <location>
        <begin position="243"/>
        <end position="272"/>
    </location>
</feature>
<dbReference type="AlphaFoldDB" id="A0A1H3W241"/>
<feature type="transmembrane region" description="Helical" evidence="10">
    <location>
        <begin position="397"/>
        <end position="418"/>
    </location>
</feature>
<proteinExistence type="predicted"/>
<evidence type="ECO:0000256" key="6">
    <source>
        <dbReference type="ARBA" id="ARBA00022989"/>
    </source>
</evidence>
<keyword evidence="5 10" id="KW-0812">Transmembrane</keyword>
<dbReference type="RefSeq" id="WP_093247969.1">
    <property type="nucleotide sequence ID" value="NZ_FNQM01000001.1"/>
</dbReference>
<dbReference type="EMBL" id="FNQM01000001">
    <property type="protein sequence ID" value="SDZ81050.1"/>
    <property type="molecule type" value="Genomic_DNA"/>
</dbReference>
<dbReference type="OrthoDB" id="9780160at2"/>
<feature type="transmembrane region" description="Helical" evidence="10">
    <location>
        <begin position="99"/>
        <end position="117"/>
    </location>
</feature>
<evidence type="ECO:0000256" key="10">
    <source>
        <dbReference type="SAM" id="Phobius"/>
    </source>
</evidence>
<evidence type="ECO:0000256" key="8">
    <source>
        <dbReference type="ARBA" id="ARBA00023136"/>
    </source>
</evidence>
<evidence type="ECO:0000256" key="4">
    <source>
        <dbReference type="ARBA" id="ARBA00022475"/>
    </source>
</evidence>
<feature type="transmembrane region" description="Helical" evidence="10">
    <location>
        <begin position="137"/>
        <end position="155"/>
    </location>
</feature>
<dbReference type="GO" id="GO:0005886">
    <property type="term" value="C:plasma membrane"/>
    <property type="evidence" value="ECO:0007669"/>
    <property type="project" value="UniProtKB-SubCell"/>
</dbReference>
<feature type="transmembrane region" description="Helical" evidence="10">
    <location>
        <begin position="167"/>
        <end position="187"/>
    </location>
</feature>
<feature type="transmembrane region" description="Helical" evidence="10">
    <location>
        <begin position="321"/>
        <end position="351"/>
    </location>
</feature>
<reference evidence="11 12" key="1">
    <citation type="submission" date="2016-10" db="EMBL/GenBank/DDBJ databases">
        <authorList>
            <person name="de Groot N.N."/>
        </authorList>
    </citation>
    <scope>NUCLEOTIDE SEQUENCE [LARGE SCALE GENOMIC DNA]</scope>
    <source>
        <strain evidence="11 12">DSM 15345</strain>
    </source>
</reference>
<feature type="transmembrane region" description="Helical" evidence="10">
    <location>
        <begin position="424"/>
        <end position="443"/>
    </location>
</feature>
<evidence type="ECO:0000313" key="12">
    <source>
        <dbReference type="Proteomes" id="UP000198703"/>
    </source>
</evidence>
<dbReference type="InterPro" id="IPR050222">
    <property type="entry name" value="MATE_MdtK"/>
</dbReference>
<sequence>MTDAAALTAPGPWRREAAALLAMGGPLIAAQLATMAIQTTDMIMIAWLGPTPLASGALATSLLHPFVMLGMGVVTASAPLVAAAIGARRRRDARRAVRQGLWAAIALALVCTPLLTFGEPILLALGQDAAVAAGSGAYLRVAAFAFLPMIAFPALRGFLAAHGETRVVLWATLVGVAVNALGNYLLIFGSFGFPRLELAGAGVSTLLTHAAIFGVVAVHAARRHRRYALFARFHRADWAKFRAIFRLGTPIGLMMTAETGMFAGAAMLIGWIGPEALAAHAAAVQIASISFMAPLGFSHATTVRVGLAAGERDAGAVARAAWLSLTLTCGFMAGVAALFLLAPQALIGLFLARDEAAAAFGLAVGYLGVAALFQLVDGAQVSAAASLRGLGDTRAPMLIAIAGYWVVGFPAAWLLAFPAGLEGVGVWLGLALGLATAAALLIARMAQMLRR</sequence>
<name>A0A1H3W241_9RHOB</name>
<evidence type="ECO:0000256" key="1">
    <source>
        <dbReference type="ARBA" id="ARBA00004429"/>
    </source>
</evidence>
<organism evidence="11 12">
    <name type="scientific">Rubrimonas cliftonensis</name>
    <dbReference type="NCBI Taxonomy" id="89524"/>
    <lineage>
        <taxon>Bacteria</taxon>
        <taxon>Pseudomonadati</taxon>
        <taxon>Pseudomonadota</taxon>
        <taxon>Alphaproteobacteria</taxon>
        <taxon>Rhodobacterales</taxon>
        <taxon>Paracoccaceae</taxon>
        <taxon>Rubrimonas</taxon>
    </lineage>
</organism>
<keyword evidence="7" id="KW-0406">Ion transport</keyword>
<dbReference type="STRING" id="89524.SAMN05444370_101468"/>
<dbReference type="PANTHER" id="PTHR43298:SF2">
    <property type="entry name" value="FMN_FAD EXPORTER YEEO-RELATED"/>
    <property type="match status" value="1"/>
</dbReference>
<evidence type="ECO:0000256" key="3">
    <source>
        <dbReference type="ARBA" id="ARBA00022449"/>
    </source>
</evidence>
<evidence type="ECO:0000256" key="5">
    <source>
        <dbReference type="ARBA" id="ARBA00022692"/>
    </source>
</evidence>
<keyword evidence="2" id="KW-0813">Transport</keyword>
<dbReference type="InterPro" id="IPR048279">
    <property type="entry name" value="MdtK-like"/>
</dbReference>
<comment type="subcellular location">
    <subcellularLocation>
        <location evidence="1">Cell inner membrane</location>
        <topology evidence="1">Multi-pass membrane protein</topology>
    </subcellularLocation>
</comment>
<dbReference type="Proteomes" id="UP000198703">
    <property type="component" value="Unassembled WGS sequence"/>
</dbReference>
<dbReference type="Pfam" id="PF01554">
    <property type="entry name" value="MatE"/>
    <property type="match status" value="2"/>
</dbReference>
<feature type="transmembrane region" description="Helical" evidence="10">
    <location>
        <begin position="357"/>
        <end position="376"/>
    </location>
</feature>
<keyword evidence="12" id="KW-1185">Reference proteome</keyword>
<gene>
    <name evidence="11" type="ORF">SAMN05444370_101468</name>
</gene>
<dbReference type="GO" id="GO:0015297">
    <property type="term" value="F:antiporter activity"/>
    <property type="evidence" value="ECO:0007669"/>
    <property type="project" value="UniProtKB-KW"/>
</dbReference>
<dbReference type="NCBIfam" id="TIGR00797">
    <property type="entry name" value="matE"/>
    <property type="match status" value="1"/>
</dbReference>
<evidence type="ECO:0000256" key="2">
    <source>
        <dbReference type="ARBA" id="ARBA00022448"/>
    </source>
</evidence>
<keyword evidence="3" id="KW-0050">Antiport</keyword>
<dbReference type="PIRSF" id="PIRSF006603">
    <property type="entry name" value="DinF"/>
    <property type="match status" value="1"/>
</dbReference>
<feature type="transmembrane region" description="Helical" evidence="10">
    <location>
        <begin position="278"/>
        <end position="300"/>
    </location>
</feature>
<feature type="transmembrane region" description="Helical" evidence="10">
    <location>
        <begin position="199"/>
        <end position="222"/>
    </location>
</feature>
<dbReference type="PANTHER" id="PTHR43298">
    <property type="entry name" value="MULTIDRUG RESISTANCE PROTEIN NORM-RELATED"/>
    <property type="match status" value="1"/>
</dbReference>
<evidence type="ECO:0000256" key="7">
    <source>
        <dbReference type="ARBA" id="ARBA00023065"/>
    </source>
</evidence>
<feature type="transmembrane region" description="Helical" evidence="10">
    <location>
        <begin position="17"/>
        <end position="37"/>
    </location>
</feature>
<protein>
    <recommendedName>
        <fullName evidence="9">Multidrug-efflux transporter</fullName>
    </recommendedName>
</protein>
<dbReference type="CDD" id="cd13131">
    <property type="entry name" value="MATE_NorM_like"/>
    <property type="match status" value="1"/>
</dbReference>
<keyword evidence="8 10" id="KW-0472">Membrane</keyword>
<evidence type="ECO:0000256" key="9">
    <source>
        <dbReference type="ARBA" id="ARBA00031636"/>
    </source>
</evidence>
<dbReference type="InterPro" id="IPR002528">
    <property type="entry name" value="MATE_fam"/>
</dbReference>